<feature type="transmembrane region" description="Helical" evidence="6">
    <location>
        <begin position="5"/>
        <end position="27"/>
    </location>
</feature>
<dbReference type="GO" id="GO:0005886">
    <property type="term" value="C:plasma membrane"/>
    <property type="evidence" value="ECO:0007669"/>
    <property type="project" value="UniProtKB-SubCell"/>
</dbReference>
<feature type="transmembrane region" description="Helical" evidence="6">
    <location>
        <begin position="171"/>
        <end position="191"/>
    </location>
</feature>
<feature type="transmembrane region" description="Helical" evidence="6">
    <location>
        <begin position="113"/>
        <end position="133"/>
    </location>
</feature>
<dbReference type="PANTHER" id="PTHR30250">
    <property type="entry name" value="PST FAMILY PREDICTED COLANIC ACID TRANSPORTER"/>
    <property type="match status" value="1"/>
</dbReference>
<feature type="transmembrane region" description="Helical" evidence="6">
    <location>
        <begin position="386"/>
        <end position="405"/>
    </location>
</feature>
<feature type="transmembrane region" description="Helical" evidence="6">
    <location>
        <begin position="363"/>
        <end position="380"/>
    </location>
</feature>
<gene>
    <name evidence="7" type="ORF">A9Q75_05960</name>
</gene>
<organism evidence="7 8">
    <name type="scientific">Colwellia psychrerythraea</name>
    <name type="common">Vibrio psychroerythus</name>
    <dbReference type="NCBI Taxonomy" id="28229"/>
    <lineage>
        <taxon>Bacteria</taxon>
        <taxon>Pseudomonadati</taxon>
        <taxon>Pseudomonadota</taxon>
        <taxon>Gammaproteobacteria</taxon>
        <taxon>Alteromonadales</taxon>
        <taxon>Colwelliaceae</taxon>
        <taxon>Colwellia</taxon>
    </lineage>
</organism>
<evidence type="ECO:0000256" key="1">
    <source>
        <dbReference type="ARBA" id="ARBA00004651"/>
    </source>
</evidence>
<evidence type="ECO:0008006" key="9">
    <source>
        <dbReference type="Google" id="ProtNLM"/>
    </source>
</evidence>
<evidence type="ECO:0000256" key="3">
    <source>
        <dbReference type="ARBA" id="ARBA00022692"/>
    </source>
</evidence>
<feature type="transmembrane region" description="Helical" evidence="6">
    <location>
        <begin position="39"/>
        <end position="61"/>
    </location>
</feature>
<name>A0A1Y5EHW5_COLPS</name>
<evidence type="ECO:0000256" key="6">
    <source>
        <dbReference type="SAM" id="Phobius"/>
    </source>
</evidence>
<dbReference type="EMBL" id="MAAF01000040">
    <property type="protein sequence ID" value="OUR82261.1"/>
    <property type="molecule type" value="Genomic_DNA"/>
</dbReference>
<evidence type="ECO:0000313" key="8">
    <source>
        <dbReference type="Proteomes" id="UP000243053"/>
    </source>
</evidence>
<keyword evidence="3 6" id="KW-0812">Transmembrane</keyword>
<dbReference type="AlphaFoldDB" id="A0A1Y5EHW5"/>
<comment type="subcellular location">
    <subcellularLocation>
        <location evidence="1">Cell membrane</location>
        <topology evidence="1">Multi-pass membrane protein</topology>
    </subcellularLocation>
</comment>
<evidence type="ECO:0000313" key="7">
    <source>
        <dbReference type="EMBL" id="OUR82261.1"/>
    </source>
</evidence>
<dbReference type="InterPro" id="IPR050833">
    <property type="entry name" value="Poly_Biosynth_Transport"/>
</dbReference>
<comment type="caution">
    <text evidence="7">The sequence shown here is derived from an EMBL/GenBank/DDBJ whole genome shotgun (WGS) entry which is preliminary data.</text>
</comment>
<keyword evidence="5 6" id="KW-0472">Membrane</keyword>
<evidence type="ECO:0000256" key="4">
    <source>
        <dbReference type="ARBA" id="ARBA00022989"/>
    </source>
</evidence>
<keyword evidence="4 6" id="KW-1133">Transmembrane helix</keyword>
<sequence length="478" mass="54051">MNKSLLYIVAGKVIQVFIMLISIRVLTTILSEKEIGQNYLLLSILVLFNFSCFNGLGQYFARRTNELDATGNLKNALASLVLIRCIGILLLLPAAYFIFYLGDYEKYYTTFDYLVFISSSLLTGVHLVFLSTLNMLGNRVLFVKVQVATSLLTLLFSTAIVLFISETGIGWLYGAITAQLSLMIPLYMFLIRKSSFSLEVVLGALSTKKVKDVLVFIGPLSVMLCLQWGQNLSYRFAVEAKYSIELLGSIGVGFATATAIFTAIDNVSTQFFNPIYYKKLMGADKRQRIKIWQDYALILISIYLITLIFIISTAPFLLNVLVADKYHDVYLFVIGGALIEFFRLCCNVVYMISQSEYNTKKNVGPYFYGVLVLSIFLWLVDFSERTYLIPAVQILSYAIIFIMLFKNMQSLLNVSLPLKDFFRVVFVASPLLLLLLLSHQQSIIWSISTLGIAGSYLIGMLYIYVYKKAINHNFINNI</sequence>
<dbReference type="Proteomes" id="UP000243053">
    <property type="component" value="Unassembled WGS sequence"/>
</dbReference>
<feature type="transmembrane region" description="Helical" evidence="6">
    <location>
        <begin position="145"/>
        <end position="165"/>
    </location>
</feature>
<proteinExistence type="predicted"/>
<evidence type="ECO:0000256" key="2">
    <source>
        <dbReference type="ARBA" id="ARBA00022475"/>
    </source>
</evidence>
<feature type="transmembrane region" description="Helical" evidence="6">
    <location>
        <begin position="81"/>
        <end position="101"/>
    </location>
</feature>
<keyword evidence="2" id="KW-1003">Cell membrane</keyword>
<feature type="transmembrane region" description="Helical" evidence="6">
    <location>
        <begin position="242"/>
        <end position="264"/>
    </location>
</feature>
<reference evidence="8" key="1">
    <citation type="journal article" date="2017" name="Proc. Natl. Acad. Sci. U.S.A.">
        <title>Simulation of Deepwater Horizon oil plume reveals substrate specialization within a complex community of hydrocarbon degraders.</title>
        <authorList>
            <person name="Hu P."/>
            <person name="Dubinsky E.A."/>
            <person name="Probst A.J."/>
            <person name="Wang J."/>
            <person name="Sieber C.M.K."/>
            <person name="Tom L.M."/>
            <person name="Gardinali P."/>
            <person name="Banfield J.F."/>
            <person name="Atlas R.M."/>
            <person name="Andersen G.L."/>
        </authorList>
    </citation>
    <scope>NUCLEOTIDE SEQUENCE [LARGE SCALE GENOMIC DNA]</scope>
</reference>
<feature type="transmembrane region" description="Helical" evidence="6">
    <location>
        <begin position="421"/>
        <end position="437"/>
    </location>
</feature>
<dbReference type="PANTHER" id="PTHR30250:SF11">
    <property type="entry name" value="O-ANTIGEN TRANSPORTER-RELATED"/>
    <property type="match status" value="1"/>
</dbReference>
<protein>
    <recommendedName>
        <fullName evidence="9">Polysaccharide biosynthesis protein</fullName>
    </recommendedName>
</protein>
<evidence type="ECO:0000256" key="5">
    <source>
        <dbReference type="ARBA" id="ARBA00023136"/>
    </source>
</evidence>
<feature type="transmembrane region" description="Helical" evidence="6">
    <location>
        <begin position="443"/>
        <end position="465"/>
    </location>
</feature>
<feature type="transmembrane region" description="Helical" evidence="6">
    <location>
        <begin position="329"/>
        <end position="351"/>
    </location>
</feature>
<feature type="transmembrane region" description="Helical" evidence="6">
    <location>
        <begin position="295"/>
        <end position="317"/>
    </location>
</feature>
<accession>A0A1Y5EHW5</accession>